<proteinExistence type="predicted"/>
<protein>
    <recommendedName>
        <fullName evidence="3">Tetratricopeptide repeat-containing protein</fullName>
    </recommendedName>
</protein>
<evidence type="ECO:0000313" key="2">
    <source>
        <dbReference type="Proteomes" id="UP000198781"/>
    </source>
</evidence>
<evidence type="ECO:0000313" key="1">
    <source>
        <dbReference type="EMBL" id="SDC38778.1"/>
    </source>
</evidence>
<dbReference type="InterPro" id="IPR011990">
    <property type="entry name" value="TPR-like_helical_dom_sf"/>
</dbReference>
<dbReference type="EMBL" id="FMZC01000002">
    <property type="protein sequence ID" value="SDC38778.1"/>
    <property type="molecule type" value="Genomic_DNA"/>
</dbReference>
<reference evidence="1 2" key="1">
    <citation type="submission" date="2016-10" db="EMBL/GenBank/DDBJ databases">
        <authorList>
            <person name="de Groot N.N."/>
        </authorList>
    </citation>
    <scope>NUCLEOTIDE SEQUENCE [LARGE SCALE GENOMIC DNA]</scope>
    <source>
        <strain evidence="1 2">DSM 16619</strain>
    </source>
</reference>
<gene>
    <name evidence="1" type="ORF">SAMN05192589_10279</name>
</gene>
<dbReference type="OrthoDB" id="1551390at2"/>
<dbReference type="STRING" id="187868.SAMN05192589_10279"/>
<name>A0A1G6L6N9_9BURK</name>
<evidence type="ECO:0008006" key="3">
    <source>
        <dbReference type="Google" id="ProtNLM"/>
    </source>
</evidence>
<dbReference type="SUPFAM" id="SSF48452">
    <property type="entry name" value="TPR-like"/>
    <property type="match status" value="1"/>
</dbReference>
<accession>A0A1G6L6N9</accession>
<sequence>MAEVDFDDSDDNEEEAELPDDIYEKVMALSELANDALENGRPAAAVAPLQQALDLLPAPQHDWGAWTWLNGSLGEAYFDLADFKMARISFLDAMSGPDGIANPYLLLRTGQSLFELGERVQSRHMLTQAHMLEGAELFSEEDPKYLAFLLSDDQSP</sequence>
<dbReference type="Gene3D" id="1.25.40.10">
    <property type="entry name" value="Tetratricopeptide repeat domain"/>
    <property type="match status" value="1"/>
</dbReference>
<dbReference type="AlphaFoldDB" id="A0A1G6L6N9"/>
<dbReference type="Proteomes" id="UP000198781">
    <property type="component" value="Unassembled WGS sequence"/>
</dbReference>
<organism evidence="1 2">
    <name type="scientific">Paracidovorax valerianellae</name>
    <dbReference type="NCBI Taxonomy" id="187868"/>
    <lineage>
        <taxon>Bacteria</taxon>
        <taxon>Pseudomonadati</taxon>
        <taxon>Pseudomonadota</taxon>
        <taxon>Betaproteobacteria</taxon>
        <taxon>Burkholderiales</taxon>
        <taxon>Comamonadaceae</taxon>
        <taxon>Paracidovorax</taxon>
    </lineage>
</organism>
<keyword evidence="2" id="KW-1185">Reference proteome</keyword>
<dbReference type="RefSeq" id="WP_092740260.1">
    <property type="nucleotide sequence ID" value="NZ_FMZC01000002.1"/>
</dbReference>